<evidence type="ECO:0000313" key="1">
    <source>
        <dbReference type="EMBL" id="KQK02141.1"/>
    </source>
</evidence>
<dbReference type="Gramene" id="KQK02141">
    <property type="protein sequence ID" value="KQK02141"/>
    <property type="gene ID" value="BRADI_3g60592v3"/>
</dbReference>
<proteinExistence type="predicted"/>
<reference evidence="2" key="3">
    <citation type="submission" date="2018-08" db="UniProtKB">
        <authorList>
            <consortium name="EnsemblPlants"/>
        </authorList>
    </citation>
    <scope>IDENTIFICATION</scope>
    <source>
        <strain evidence="2">cv. Bd21</strain>
    </source>
</reference>
<dbReference type="Gramene" id="KQK02146">
    <property type="protein sequence ID" value="KQK02146"/>
    <property type="gene ID" value="BRADI_3g60592v3"/>
</dbReference>
<protein>
    <submittedName>
        <fullName evidence="1 2">Uncharacterized protein</fullName>
    </submittedName>
</protein>
<gene>
    <name evidence="1" type="ORF">BRADI_3g60592v3</name>
</gene>
<organism evidence="1">
    <name type="scientific">Brachypodium distachyon</name>
    <name type="common">Purple false brome</name>
    <name type="synonym">Trachynia distachya</name>
    <dbReference type="NCBI Taxonomy" id="15368"/>
    <lineage>
        <taxon>Eukaryota</taxon>
        <taxon>Viridiplantae</taxon>
        <taxon>Streptophyta</taxon>
        <taxon>Embryophyta</taxon>
        <taxon>Tracheophyta</taxon>
        <taxon>Spermatophyta</taxon>
        <taxon>Magnoliopsida</taxon>
        <taxon>Liliopsida</taxon>
        <taxon>Poales</taxon>
        <taxon>Poaceae</taxon>
        <taxon>BOP clade</taxon>
        <taxon>Pooideae</taxon>
        <taxon>Stipodae</taxon>
        <taxon>Brachypodieae</taxon>
        <taxon>Brachypodium</taxon>
    </lineage>
</organism>
<keyword evidence="3" id="KW-1185">Reference proteome</keyword>
<dbReference type="AlphaFoldDB" id="A0A0Q3FVH8"/>
<dbReference type="Proteomes" id="UP000008810">
    <property type="component" value="Chromosome 3"/>
</dbReference>
<reference evidence="1" key="2">
    <citation type="submission" date="2017-06" db="EMBL/GenBank/DDBJ databases">
        <title>WGS assembly of Brachypodium distachyon.</title>
        <authorList>
            <consortium name="The International Brachypodium Initiative"/>
            <person name="Lucas S."/>
            <person name="Harmon-Smith M."/>
            <person name="Lail K."/>
            <person name="Tice H."/>
            <person name="Grimwood J."/>
            <person name="Bruce D."/>
            <person name="Barry K."/>
            <person name="Shu S."/>
            <person name="Lindquist E."/>
            <person name="Wang M."/>
            <person name="Pitluck S."/>
            <person name="Vogel J.P."/>
            <person name="Garvin D.F."/>
            <person name="Mockler T.C."/>
            <person name="Schmutz J."/>
            <person name="Rokhsar D."/>
            <person name="Bevan M.W."/>
        </authorList>
    </citation>
    <scope>NUCLEOTIDE SEQUENCE</scope>
    <source>
        <strain evidence="1">Bd21</strain>
    </source>
</reference>
<dbReference type="EnsemblPlants" id="KQK02141">
    <property type="protein sequence ID" value="KQK02141"/>
    <property type="gene ID" value="BRADI_3g60592v3"/>
</dbReference>
<dbReference type="InParanoid" id="A0A0Q3FVH8"/>
<dbReference type="EMBL" id="CM000882">
    <property type="protein sequence ID" value="KQK02141.1"/>
    <property type="molecule type" value="Genomic_DNA"/>
</dbReference>
<sequence>MIASMCFLHGVRSRTGLMGIGYPTAAWLYNYAEIVPIRRTQSTLWMISTILLHQCTLEQLTWDGCRNMKEAFTRSNGWIFWSKRPDQVDELPQATYLMKCIHV</sequence>
<dbReference type="EnsemblPlants" id="KQK02146">
    <property type="protein sequence ID" value="KQK02146"/>
    <property type="gene ID" value="BRADI_3g60592v3"/>
</dbReference>
<evidence type="ECO:0000313" key="2">
    <source>
        <dbReference type="EnsemblPlants" id="KQK02141"/>
    </source>
</evidence>
<dbReference type="ExpressionAtlas" id="A0A0Q3FVH8">
    <property type="expression patterns" value="baseline"/>
</dbReference>
<accession>A0A0Q3FVH8</accession>
<dbReference type="EMBL" id="CM000882">
    <property type="protein sequence ID" value="KQK02146.1"/>
    <property type="molecule type" value="Genomic_DNA"/>
</dbReference>
<evidence type="ECO:0000313" key="3">
    <source>
        <dbReference type="Proteomes" id="UP000008810"/>
    </source>
</evidence>
<reference evidence="1 2" key="1">
    <citation type="journal article" date="2010" name="Nature">
        <title>Genome sequencing and analysis of the model grass Brachypodium distachyon.</title>
        <authorList>
            <consortium name="International Brachypodium Initiative"/>
        </authorList>
    </citation>
    <scope>NUCLEOTIDE SEQUENCE [LARGE SCALE GENOMIC DNA]</scope>
    <source>
        <strain evidence="1 2">Bd21</strain>
    </source>
</reference>
<name>A0A0Q3FVH8_BRADI</name>